<dbReference type="InterPro" id="IPR001917">
    <property type="entry name" value="Aminotrans_II_pyridoxalP_BS"/>
</dbReference>
<protein>
    <recommendedName>
        <fullName evidence="11">Histidinol-phosphate aminotransferase</fullName>
        <ecNumber evidence="11">2.6.1.9</ecNumber>
    </recommendedName>
    <alternativeName>
        <fullName evidence="11">Imidazole acetol-phosphate transaminase</fullName>
    </alternativeName>
</protein>
<keyword evidence="5 11" id="KW-0032">Aminotransferase</keyword>
<accession>A0ABX7MTW8</accession>
<dbReference type="Proteomes" id="UP000663555">
    <property type="component" value="Chromosome"/>
</dbReference>
<comment type="subunit">
    <text evidence="4 11">Homodimer.</text>
</comment>
<dbReference type="CDD" id="cd00609">
    <property type="entry name" value="AAT_like"/>
    <property type="match status" value="1"/>
</dbReference>
<dbReference type="InterPro" id="IPR015421">
    <property type="entry name" value="PyrdxlP-dep_Trfase_major"/>
</dbReference>
<comment type="cofactor">
    <cofactor evidence="1 11">
        <name>pyridoxal 5'-phosphate</name>
        <dbReference type="ChEBI" id="CHEBI:597326"/>
    </cofactor>
</comment>
<evidence type="ECO:0000256" key="8">
    <source>
        <dbReference type="ARBA" id="ARBA00022898"/>
    </source>
</evidence>
<keyword evidence="7 11" id="KW-0808">Transferase</keyword>
<evidence type="ECO:0000256" key="1">
    <source>
        <dbReference type="ARBA" id="ARBA00001933"/>
    </source>
</evidence>
<evidence type="ECO:0000256" key="7">
    <source>
        <dbReference type="ARBA" id="ARBA00022679"/>
    </source>
</evidence>
<evidence type="ECO:0000256" key="2">
    <source>
        <dbReference type="ARBA" id="ARBA00005011"/>
    </source>
</evidence>
<dbReference type="Gene3D" id="3.40.640.10">
    <property type="entry name" value="Type I PLP-dependent aspartate aminotransferase-like (Major domain)"/>
    <property type="match status" value="1"/>
</dbReference>
<evidence type="ECO:0000259" key="12">
    <source>
        <dbReference type="Pfam" id="PF00155"/>
    </source>
</evidence>
<dbReference type="PANTHER" id="PTHR42885">
    <property type="entry name" value="HISTIDINOL-PHOSPHATE AMINOTRANSFERASE-RELATED"/>
    <property type="match status" value="1"/>
</dbReference>
<dbReference type="PROSITE" id="PS00599">
    <property type="entry name" value="AA_TRANSFER_CLASS_2"/>
    <property type="match status" value="1"/>
</dbReference>
<proteinExistence type="inferred from homology"/>
<keyword evidence="6 11" id="KW-0028">Amino-acid biosynthesis</keyword>
<evidence type="ECO:0000256" key="11">
    <source>
        <dbReference type="HAMAP-Rule" id="MF_01023"/>
    </source>
</evidence>
<reference evidence="13 14" key="1">
    <citation type="submission" date="2021-03" db="EMBL/GenBank/DDBJ databases">
        <title>Genome sequencing of Marinobacter sp. LPB0319.</title>
        <authorList>
            <person name="Kim J."/>
        </authorList>
    </citation>
    <scope>NUCLEOTIDE SEQUENCE [LARGE SCALE GENOMIC DNA]</scope>
    <source>
        <strain evidence="13 14">LPB0319</strain>
    </source>
</reference>
<dbReference type="RefSeq" id="WP_206644998.1">
    <property type="nucleotide sequence ID" value="NZ_CP071247.1"/>
</dbReference>
<comment type="similarity">
    <text evidence="3 11">Belongs to the class-II pyridoxal-phosphate-dependent aminotransferase family. Histidinol-phosphate aminotransferase subfamily.</text>
</comment>
<keyword evidence="14" id="KW-1185">Reference proteome</keyword>
<evidence type="ECO:0000256" key="10">
    <source>
        <dbReference type="ARBA" id="ARBA00047481"/>
    </source>
</evidence>
<evidence type="ECO:0000256" key="9">
    <source>
        <dbReference type="ARBA" id="ARBA00023102"/>
    </source>
</evidence>
<dbReference type="NCBIfam" id="TIGR01141">
    <property type="entry name" value="hisC"/>
    <property type="match status" value="1"/>
</dbReference>
<dbReference type="InterPro" id="IPR015422">
    <property type="entry name" value="PyrdxlP-dep_Trfase_small"/>
</dbReference>
<name>A0ABX7MTW8_9GAMM</name>
<evidence type="ECO:0000256" key="3">
    <source>
        <dbReference type="ARBA" id="ARBA00007970"/>
    </source>
</evidence>
<keyword evidence="8 11" id="KW-0663">Pyridoxal phosphate</keyword>
<dbReference type="GO" id="GO:0004400">
    <property type="term" value="F:histidinol-phosphate transaminase activity"/>
    <property type="evidence" value="ECO:0007669"/>
    <property type="project" value="UniProtKB-EC"/>
</dbReference>
<feature type="modified residue" description="N6-(pyridoxal phosphate)lysine" evidence="11">
    <location>
        <position position="212"/>
    </location>
</feature>
<evidence type="ECO:0000256" key="5">
    <source>
        <dbReference type="ARBA" id="ARBA00022576"/>
    </source>
</evidence>
<organism evidence="13 14">
    <name type="scientific">Marinobacter salinisoli</name>
    <dbReference type="NCBI Taxonomy" id="2769486"/>
    <lineage>
        <taxon>Bacteria</taxon>
        <taxon>Pseudomonadati</taxon>
        <taxon>Pseudomonadota</taxon>
        <taxon>Gammaproteobacteria</taxon>
        <taxon>Pseudomonadales</taxon>
        <taxon>Marinobacteraceae</taxon>
        <taxon>Marinobacter</taxon>
    </lineage>
</organism>
<gene>
    <name evidence="11 13" type="primary">hisC</name>
    <name evidence="13" type="ORF">LPB19_04950</name>
</gene>
<dbReference type="EC" id="2.6.1.9" evidence="11"/>
<dbReference type="PANTHER" id="PTHR42885:SF2">
    <property type="entry name" value="HISTIDINOL-PHOSPHATE AMINOTRANSFERASE"/>
    <property type="match status" value="1"/>
</dbReference>
<dbReference type="SUPFAM" id="SSF53383">
    <property type="entry name" value="PLP-dependent transferases"/>
    <property type="match status" value="1"/>
</dbReference>
<evidence type="ECO:0000256" key="4">
    <source>
        <dbReference type="ARBA" id="ARBA00011738"/>
    </source>
</evidence>
<comment type="catalytic activity">
    <reaction evidence="10 11">
        <text>L-histidinol phosphate + 2-oxoglutarate = 3-(imidazol-4-yl)-2-oxopropyl phosphate + L-glutamate</text>
        <dbReference type="Rhea" id="RHEA:23744"/>
        <dbReference type="ChEBI" id="CHEBI:16810"/>
        <dbReference type="ChEBI" id="CHEBI:29985"/>
        <dbReference type="ChEBI" id="CHEBI:57766"/>
        <dbReference type="ChEBI" id="CHEBI:57980"/>
        <dbReference type="EC" id="2.6.1.9"/>
    </reaction>
</comment>
<dbReference type="InterPro" id="IPR015424">
    <property type="entry name" value="PyrdxlP-dep_Trfase"/>
</dbReference>
<evidence type="ECO:0000313" key="13">
    <source>
        <dbReference type="EMBL" id="QSP95761.1"/>
    </source>
</evidence>
<dbReference type="Pfam" id="PF00155">
    <property type="entry name" value="Aminotran_1_2"/>
    <property type="match status" value="1"/>
</dbReference>
<dbReference type="EMBL" id="CP071247">
    <property type="protein sequence ID" value="QSP95761.1"/>
    <property type="molecule type" value="Genomic_DNA"/>
</dbReference>
<keyword evidence="9 11" id="KW-0368">Histidine biosynthesis</keyword>
<dbReference type="InterPro" id="IPR005861">
    <property type="entry name" value="HisP_aminotrans"/>
</dbReference>
<sequence>MSVVVDNLLPDAIKKLTPYQSARRIGIQGHLYLNANELEHTIAFEGSTEPYNRYPDFKPQQVADAYLRYCDSQADCLAVRGADEGIDLIVRTFCGPGSDAILVCPPTYGMYEICATAANVGVRRVPLTAEFQLDLQGIDAELDNTKVIFLCAPNNPTGNAIELASIRRVLEQTRRTHVVVVDEAYIEFSDQPSVVALLDEFDHLMVIRTLSKAFGLAAIRCGFVLGQVEAIDCLRKLIAPYPMPDPTSDIALKALSANSIQMVRDSVADQKQLKAWFCSELEKLPVVERIFPSDTNFVLVRFKDGVNAFEQLVQNGIVARDQSHEAVLDQCVRITMGSQQSMAEILSVLNKKQTREFQ</sequence>
<evidence type="ECO:0000256" key="6">
    <source>
        <dbReference type="ARBA" id="ARBA00022605"/>
    </source>
</evidence>
<evidence type="ECO:0000313" key="14">
    <source>
        <dbReference type="Proteomes" id="UP000663555"/>
    </source>
</evidence>
<dbReference type="Gene3D" id="3.90.1150.10">
    <property type="entry name" value="Aspartate Aminotransferase, domain 1"/>
    <property type="match status" value="1"/>
</dbReference>
<dbReference type="HAMAP" id="MF_01023">
    <property type="entry name" value="HisC_aminotrans_2"/>
    <property type="match status" value="1"/>
</dbReference>
<comment type="pathway">
    <text evidence="2 11">Amino-acid biosynthesis; L-histidine biosynthesis; L-histidine from 5-phospho-alpha-D-ribose 1-diphosphate: step 7/9.</text>
</comment>
<dbReference type="InterPro" id="IPR004839">
    <property type="entry name" value="Aminotransferase_I/II_large"/>
</dbReference>
<feature type="domain" description="Aminotransferase class I/classII large" evidence="12">
    <location>
        <begin position="45"/>
        <end position="348"/>
    </location>
</feature>